<proteinExistence type="predicted"/>
<evidence type="ECO:0000313" key="1">
    <source>
        <dbReference type="EMBL" id="MPN61473.1"/>
    </source>
</evidence>
<accession>A0A645JPG3</accession>
<reference evidence="1" key="1">
    <citation type="submission" date="2019-08" db="EMBL/GenBank/DDBJ databases">
        <authorList>
            <person name="Kucharzyk K."/>
            <person name="Murdoch R.W."/>
            <person name="Higgins S."/>
            <person name="Loffler F."/>
        </authorList>
    </citation>
    <scope>NUCLEOTIDE SEQUENCE</scope>
</reference>
<dbReference type="AlphaFoldDB" id="A0A645JPG3"/>
<name>A0A645JPG3_9ZZZZ</name>
<sequence>MLFQFDEVIFPLTGNHELTGCEVNVRCQMLETQNAHPVDMGFAGNVFVERIIGVNLILMIRKDIESAFCSFLLQVRKHFGIDAFFKQQLLLLHTDNLSAVIRKYEAIVFIELQL</sequence>
<dbReference type="EMBL" id="VSSQ01138138">
    <property type="protein sequence ID" value="MPN61473.1"/>
    <property type="molecule type" value="Genomic_DNA"/>
</dbReference>
<protein>
    <submittedName>
        <fullName evidence="1">Uncharacterized protein</fullName>
    </submittedName>
</protein>
<gene>
    <name evidence="1" type="ORF">SDC9_209210</name>
</gene>
<comment type="caution">
    <text evidence="1">The sequence shown here is derived from an EMBL/GenBank/DDBJ whole genome shotgun (WGS) entry which is preliminary data.</text>
</comment>
<organism evidence="1">
    <name type="scientific">bioreactor metagenome</name>
    <dbReference type="NCBI Taxonomy" id="1076179"/>
    <lineage>
        <taxon>unclassified sequences</taxon>
        <taxon>metagenomes</taxon>
        <taxon>ecological metagenomes</taxon>
    </lineage>
</organism>